<reference evidence="2 5" key="2">
    <citation type="journal article" date="2014" name="BMC Genomics">
        <title>An improved genome release (version Mt4.0) for the model legume Medicago truncatula.</title>
        <authorList>
            <person name="Tang H."/>
            <person name="Krishnakumar V."/>
            <person name="Bidwell S."/>
            <person name="Rosen B."/>
            <person name="Chan A."/>
            <person name="Zhou S."/>
            <person name="Gentzbittel L."/>
            <person name="Childs K.L."/>
            <person name="Yandell M."/>
            <person name="Gundlach H."/>
            <person name="Mayer K.F."/>
            <person name="Schwartz D.C."/>
            <person name="Town C.D."/>
        </authorList>
    </citation>
    <scope>GENOME REANNOTATION</scope>
    <source>
        <strain evidence="4 5">cv. Jemalong A17</strain>
    </source>
</reference>
<dbReference type="EMBL" id="PSQE01000001">
    <property type="protein sequence ID" value="RHN78599.1"/>
    <property type="molecule type" value="Genomic_DNA"/>
</dbReference>
<dbReference type="AlphaFoldDB" id="G7I4Q5"/>
<proteinExistence type="predicted"/>
<evidence type="ECO:0000313" key="5">
    <source>
        <dbReference type="Proteomes" id="UP000002051"/>
    </source>
</evidence>
<dbReference type="Proteomes" id="UP000002051">
    <property type="component" value="Unassembled WGS sequence"/>
</dbReference>
<evidence type="ECO:0000313" key="2">
    <source>
        <dbReference type="EMBL" id="AES60281.1"/>
    </source>
</evidence>
<reference evidence="4" key="3">
    <citation type="submission" date="2015-04" db="UniProtKB">
        <authorList>
            <consortium name="EnsemblPlants"/>
        </authorList>
    </citation>
    <scope>IDENTIFICATION</scope>
    <source>
        <strain evidence="4">cv. Jemalong A17</strain>
    </source>
</reference>
<feature type="compositionally biased region" description="Polar residues" evidence="1">
    <location>
        <begin position="106"/>
        <end position="119"/>
    </location>
</feature>
<dbReference type="Gramene" id="rna2224">
    <property type="protein sequence ID" value="RHN78599.1"/>
    <property type="gene ID" value="gene2224"/>
</dbReference>
<keyword evidence="5" id="KW-1185">Reference proteome</keyword>
<dbReference type="EnsemblPlants" id="AES60281">
    <property type="protein sequence ID" value="AES60281"/>
    <property type="gene ID" value="MTR_1g043110"/>
</dbReference>
<evidence type="ECO:0000313" key="3">
    <source>
        <dbReference type="EMBL" id="RHN78599.1"/>
    </source>
</evidence>
<accession>G7I4Q5</accession>
<protein>
    <submittedName>
        <fullName evidence="2 4">Uncharacterized protein</fullName>
    </submittedName>
</protein>
<sequence>MIKNKCLAFKICGDKLLFVGGQSGPEGEEAVVVYYWRPILDVSNDTIEWEVLGRKDHPPPPPLQNHHRETLHHETPPPPHKTPVTYPQRSEHHLRSAQIHHRLTPSDRQPLTIETTKFVATSPPPTRSEPDRAATQIGQETGKKTDANGAKTEP</sequence>
<reference evidence="3" key="5">
    <citation type="journal article" date="2018" name="Nat. Plants">
        <title>Whole-genome landscape of Medicago truncatula symbiotic genes.</title>
        <authorList>
            <person name="Pecrix Y."/>
            <person name="Gamas P."/>
            <person name="Carrere S."/>
        </authorList>
    </citation>
    <scope>NUCLEOTIDE SEQUENCE</scope>
    <source>
        <tissue evidence="3">Leaves</tissue>
    </source>
</reference>
<feature type="compositionally biased region" description="Basic and acidic residues" evidence="1">
    <location>
        <begin position="141"/>
        <end position="154"/>
    </location>
</feature>
<evidence type="ECO:0000313" key="4">
    <source>
        <dbReference type="EnsemblPlants" id="AES60281"/>
    </source>
</evidence>
<feature type="region of interest" description="Disordered" evidence="1">
    <location>
        <begin position="53"/>
        <end position="154"/>
    </location>
</feature>
<reference evidence="2 5" key="1">
    <citation type="journal article" date="2011" name="Nature">
        <title>The Medicago genome provides insight into the evolution of rhizobial symbioses.</title>
        <authorList>
            <person name="Young N.D."/>
            <person name="Debelle F."/>
            <person name="Oldroyd G.E."/>
            <person name="Geurts R."/>
            <person name="Cannon S.B."/>
            <person name="Udvardi M.K."/>
            <person name="Benedito V.A."/>
            <person name="Mayer K.F."/>
            <person name="Gouzy J."/>
            <person name="Schoof H."/>
            <person name="Van de Peer Y."/>
            <person name="Proost S."/>
            <person name="Cook D.R."/>
            <person name="Meyers B.C."/>
            <person name="Spannagl M."/>
            <person name="Cheung F."/>
            <person name="De Mita S."/>
            <person name="Krishnakumar V."/>
            <person name="Gundlach H."/>
            <person name="Zhou S."/>
            <person name="Mudge J."/>
            <person name="Bharti A.K."/>
            <person name="Murray J.D."/>
            <person name="Naoumkina M.A."/>
            <person name="Rosen B."/>
            <person name="Silverstein K.A."/>
            <person name="Tang H."/>
            <person name="Rombauts S."/>
            <person name="Zhao P.X."/>
            <person name="Zhou P."/>
            <person name="Barbe V."/>
            <person name="Bardou P."/>
            <person name="Bechner M."/>
            <person name="Bellec A."/>
            <person name="Berger A."/>
            <person name="Berges H."/>
            <person name="Bidwell S."/>
            <person name="Bisseling T."/>
            <person name="Choisne N."/>
            <person name="Couloux A."/>
            <person name="Denny R."/>
            <person name="Deshpande S."/>
            <person name="Dai X."/>
            <person name="Doyle J.J."/>
            <person name="Dudez A.M."/>
            <person name="Farmer A.D."/>
            <person name="Fouteau S."/>
            <person name="Franken C."/>
            <person name="Gibelin C."/>
            <person name="Gish J."/>
            <person name="Goldstein S."/>
            <person name="Gonzalez A.J."/>
            <person name="Green P.J."/>
            <person name="Hallab A."/>
            <person name="Hartog M."/>
            <person name="Hua A."/>
            <person name="Humphray S.J."/>
            <person name="Jeong D.H."/>
            <person name="Jing Y."/>
            <person name="Jocker A."/>
            <person name="Kenton S.M."/>
            <person name="Kim D.J."/>
            <person name="Klee K."/>
            <person name="Lai H."/>
            <person name="Lang C."/>
            <person name="Lin S."/>
            <person name="Macmil S.L."/>
            <person name="Magdelenat G."/>
            <person name="Matthews L."/>
            <person name="McCorrison J."/>
            <person name="Monaghan E.L."/>
            <person name="Mun J.H."/>
            <person name="Najar F.Z."/>
            <person name="Nicholson C."/>
            <person name="Noirot C."/>
            <person name="O'Bleness M."/>
            <person name="Paule C.R."/>
            <person name="Poulain J."/>
            <person name="Prion F."/>
            <person name="Qin B."/>
            <person name="Qu C."/>
            <person name="Retzel E.F."/>
            <person name="Riddle C."/>
            <person name="Sallet E."/>
            <person name="Samain S."/>
            <person name="Samson N."/>
            <person name="Sanders I."/>
            <person name="Saurat O."/>
            <person name="Scarpelli C."/>
            <person name="Schiex T."/>
            <person name="Segurens B."/>
            <person name="Severin A.J."/>
            <person name="Sherrier D.J."/>
            <person name="Shi R."/>
            <person name="Sims S."/>
            <person name="Singer S.R."/>
            <person name="Sinharoy S."/>
            <person name="Sterck L."/>
            <person name="Viollet A."/>
            <person name="Wang B.B."/>
            <person name="Wang K."/>
            <person name="Wang M."/>
            <person name="Wang X."/>
            <person name="Warfsmann J."/>
            <person name="Weissenbach J."/>
            <person name="White D.D."/>
            <person name="White J.D."/>
            <person name="Wiley G.B."/>
            <person name="Wincker P."/>
            <person name="Xing Y."/>
            <person name="Yang L."/>
            <person name="Yao Z."/>
            <person name="Ying F."/>
            <person name="Zhai J."/>
            <person name="Zhou L."/>
            <person name="Zuber A."/>
            <person name="Denarie J."/>
            <person name="Dixon R.A."/>
            <person name="May G.D."/>
            <person name="Schwartz D.C."/>
            <person name="Rogers J."/>
            <person name="Quetier F."/>
            <person name="Town C.D."/>
            <person name="Roe B.A."/>
        </authorList>
    </citation>
    <scope>NUCLEOTIDE SEQUENCE [LARGE SCALE GENOMIC DNA]</scope>
    <source>
        <strain evidence="2">A17</strain>
        <strain evidence="4 5">cv. Jemalong A17</strain>
    </source>
</reference>
<organism evidence="2 5">
    <name type="scientific">Medicago truncatula</name>
    <name type="common">Barrel medic</name>
    <name type="synonym">Medicago tribuloides</name>
    <dbReference type="NCBI Taxonomy" id="3880"/>
    <lineage>
        <taxon>Eukaryota</taxon>
        <taxon>Viridiplantae</taxon>
        <taxon>Streptophyta</taxon>
        <taxon>Embryophyta</taxon>
        <taxon>Tracheophyta</taxon>
        <taxon>Spermatophyta</taxon>
        <taxon>Magnoliopsida</taxon>
        <taxon>eudicotyledons</taxon>
        <taxon>Gunneridae</taxon>
        <taxon>Pentapetalae</taxon>
        <taxon>rosids</taxon>
        <taxon>fabids</taxon>
        <taxon>Fabales</taxon>
        <taxon>Fabaceae</taxon>
        <taxon>Papilionoideae</taxon>
        <taxon>50 kb inversion clade</taxon>
        <taxon>NPAAA clade</taxon>
        <taxon>Hologalegina</taxon>
        <taxon>IRL clade</taxon>
        <taxon>Trifolieae</taxon>
        <taxon>Medicago</taxon>
    </lineage>
</organism>
<evidence type="ECO:0000313" key="6">
    <source>
        <dbReference type="Proteomes" id="UP000265566"/>
    </source>
</evidence>
<dbReference type="PaxDb" id="3880-AES60281"/>
<name>G7I4Q5_MEDTR</name>
<reference evidence="6" key="4">
    <citation type="journal article" date="2018" name="Nat. Plants">
        <title>Whole-genome landscape of Medicago truncatula symbiotic genes.</title>
        <authorList>
            <person name="Pecrix Y."/>
            <person name="Staton S.E."/>
            <person name="Sallet E."/>
            <person name="Lelandais-Briere C."/>
            <person name="Moreau S."/>
            <person name="Carrere S."/>
            <person name="Blein T."/>
            <person name="Jardinaud M.F."/>
            <person name="Latrasse D."/>
            <person name="Zouine M."/>
            <person name="Zahm M."/>
            <person name="Kreplak J."/>
            <person name="Mayjonade B."/>
            <person name="Satge C."/>
            <person name="Perez M."/>
            <person name="Cauet S."/>
            <person name="Marande W."/>
            <person name="Chantry-Darmon C."/>
            <person name="Lopez-Roques C."/>
            <person name="Bouchez O."/>
            <person name="Berard A."/>
            <person name="Debelle F."/>
            <person name="Munos S."/>
            <person name="Bendahmane A."/>
            <person name="Berges H."/>
            <person name="Niebel A."/>
            <person name="Buitink J."/>
            <person name="Frugier F."/>
            <person name="Benhamed M."/>
            <person name="Crespi M."/>
            <person name="Gouzy J."/>
            <person name="Gamas P."/>
        </authorList>
    </citation>
    <scope>NUCLEOTIDE SEQUENCE [LARGE SCALE GENOMIC DNA]</scope>
    <source>
        <strain evidence="6">cv. Jemalong A17</strain>
    </source>
</reference>
<feature type="compositionally biased region" description="Basic and acidic residues" evidence="1">
    <location>
        <begin position="66"/>
        <end position="75"/>
    </location>
</feature>
<dbReference type="HOGENOM" id="CLU_1706897_0_0_1"/>
<evidence type="ECO:0000256" key="1">
    <source>
        <dbReference type="SAM" id="MobiDB-lite"/>
    </source>
</evidence>
<gene>
    <name evidence="2" type="ordered locus">MTR_1g043110</name>
    <name evidence="3" type="ORF">MtrunA17_Chr1g0167701</name>
</gene>
<dbReference type="EMBL" id="CM001217">
    <property type="protein sequence ID" value="AES60281.1"/>
    <property type="molecule type" value="Genomic_DNA"/>
</dbReference>
<dbReference type="Proteomes" id="UP000265566">
    <property type="component" value="Chromosome 1"/>
</dbReference>